<evidence type="ECO:0008006" key="6">
    <source>
        <dbReference type="Google" id="ProtNLM"/>
    </source>
</evidence>
<keyword evidence="2 3" id="KW-0040">ANK repeat</keyword>
<keyword evidence="5" id="KW-1185">Reference proteome</keyword>
<dbReference type="Proteomes" id="UP000605986">
    <property type="component" value="Unassembled WGS sequence"/>
</dbReference>
<dbReference type="Pfam" id="PF00023">
    <property type="entry name" value="Ank"/>
    <property type="match status" value="1"/>
</dbReference>
<evidence type="ECO:0000256" key="1">
    <source>
        <dbReference type="ARBA" id="ARBA00022737"/>
    </source>
</evidence>
<dbReference type="InterPro" id="IPR051637">
    <property type="entry name" value="Ank_repeat_dom-contain_49"/>
</dbReference>
<feature type="repeat" description="ANK" evidence="3">
    <location>
        <begin position="123"/>
        <end position="155"/>
    </location>
</feature>
<gene>
    <name evidence="4" type="ORF">F53441_11301</name>
</gene>
<dbReference type="AlphaFoldDB" id="A0A8H4K361"/>
<dbReference type="SMART" id="SM00248">
    <property type="entry name" value="ANK"/>
    <property type="match status" value="3"/>
</dbReference>
<reference evidence="4" key="1">
    <citation type="submission" date="2020-01" db="EMBL/GenBank/DDBJ databases">
        <title>Identification and distribution of gene clusters putatively required for synthesis of sphingolipid metabolism inhibitors in phylogenetically diverse species of the filamentous fungus Fusarium.</title>
        <authorList>
            <person name="Kim H.-S."/>
            <person name="Busman M."/>
            <person name="Brown D.W."/>
            <person name="Divon H."/>
            <person name="Uhlig S."/>
            <person name="Proctor R.H."/>
        </authorList>
    </citation>
    <scope>NUCLEOTIDE SEQUENCE</scope>
    <source>
        <strain evidence="4">NRRL 53441</strain>
    </source>
</reference>
<dbReference type="PANTHER" id="PTHR24180">
    <property type="entry name" value="CYCLIN-DEPENDENT KINASE INHIBITOR 2C-RELATED"/>
    <property type="match status" value="1"/>
</dbReference>
<name>A0A8H4K361_9HYPO</name>
<sequence>MSTPPAHSLSPSTGLPDTLAVVLKTFRVPELLHIIIEELGERNEQDMRYQSSGSLANLILANKSLFGHLQGYLYAQDLDSRFFYGLKFAVLGSRDHLSARIISKYPDALVRPHIDHRFESKGASYTLLHIAAARGHRRTTKKLLGLGASLLNATNLQNVLSRDFRKKLSKEIELGKYLHDITWRPAFAPLIQGDIATFDLLTKNGNDCRVATFNFKRAAVPSERTQCSMTLHHLAAILQNCDESIFWMTEALEKYPWANEFPGGLHKYSVLHFAIKARNTRVVKQLLKSGVGFGAHMVDTEGNSPLHCAIKVAIEANDPSERARSLQIISELKSYNFNSLMVQTRAPYQSPQLLAAKYVPLDWSSKYLNIKPVLLGLLDQGDGPNGRPQHLPPMINEADLEGNTVLGYLAKAIVERRGCKSIETLFKSLVTEYGADINQDVNIQFAPRFYTHSIKFIADTARSCSRFKKMVKDLGGRLHQAEIDGSDSNPAMGPNFGTDQPHAHELPEQHPFALAPEFNKPFLDVKHLNLMFRQSQAQRAVAQHVAARRGGSGAIAGPSVGPRI</sequence>
<evidence type="ECO:0000256" key="2">
    <source>
        <dbReference type="ARBA" id="ARBA00023043"/>
    </source>
</evidence>
<dbReference type="SUPFAM" id="SSF48403">
    <property type="entry name" value="Ankyrin repeat"/>
    <property type="match status" value="1"/>
</dbReference>
<dbReference type="PROSITE" id="PS50088">
    <property type="entry name" value="ANK_REPEAT"/>
    <property type="match status" value="1"/>
</dbReference>
<proteinExistence type="predicted"/>
<protein>
    <recommendedName>
        <fullName evidence="6">Ankyrin repeat protein</fullName>
    </recommendedName>
</protein>
<dbReference type="PANTHER" id="PTHR24180:SF45">
    <property type="entry name" value="POLY [ADP-RIBOSE] POLYMERASE TANKYRASE"/>
    <property type="match status" value="1"/>
</dbReference>
<dbReference type="InterPro" id="IPR036770">
    <property type="entry name" value="Ankyrin_rpt-contain_sf"/>
</dbReference>
<evidence type="ECO:0000313" key="4">
    <source>
        <dbReference type="EMBL" id="KAF4443842.1"/>
    </source>
</evidence>
<dbReference type="Gene3D" id="1.25.40.20">
    <property type="entry name" value="Ankyrin repeat-containing domain"/>
    <property type="match status" value="1"/>
</dbReference>
<organism evidence="4 5">
    <name type="scientific">Fusarium austroafricanum</name>
    <dbReference type="NCBI Taxonomy" id="2364996"/>
    <lineage>
        <taxon>Eukaryota</taxon>
        <taxon>Fungi</taxon>
        <taxon>Dikarya</taxon>
        <taxon>Ascomycota</taxon>
        <taxon>Pezizomycotina</taxon>
        <taxon>Sordariomycetes</taxon>
        <taxon>Hypocreomycetidae</taxon>
        <taxon>Hypocreales</taxon>
        <taxon>Nectriaceae</taxon>
        <taxon>Fusarium</taxon>
        <taxon>Fusarium concolor species complex</taxon>
    </lineage>
</organism>
<evidence type="ECO:0000256" key="3">
    <source>
        <dbReference type="PROSITE-ProRule" id="PRU00023"/>
    </source>
</evidence>
<evidence type="ECO:0000313" key="5">
    <source>
        <dbReference type="Proteomes" id="UP000605986"/>
    </source>
</evidence>
<dbReference type="EMBL" id="JAADJG010000561">
    <property type="protein sequence ID" value="KAF4443842.1"/>
    <property type="molecule type" value="Genomic_DNA"/>
</dbReference>
<dbReference type="InterPro" id="IPR002110">
    <property type="entry name" value="Ankyrin_rpt"/>
</dbReference>
<keyword evidence="1" id="KW-0677">Repeat</keyword>
<accession>A0A8H4K361</accession>
<comment type="caution">
    <text evidence="4">The sequence shown here is derived from an EMBL/GenBank/DDBJ whole genome shotgun (WGS) entry which is preliminary data.</text>
</comment>
<dbReference type="OrthoDB" id="194358at2759"/>